<dbReference type="Proteomes" id="UP000515158">
    <property type="component" value="Unplaced"/>
</dbReference>
<evidence type="ECO:0000256" key="8">
    <source>
        <dbReference type="ARBA" id="ARBA00050754"/>
    </source>
</evidence>
<name>A0A6P8ZLY5_THRPL</name>
<evidence type="ECO:0000256" key="13">
    <source>
        <dbReference type="ARBA" id="ARBA00066994"/>
    </source>
</evidence>
<dbReference type="PANTHER" id="PTHR45896:SF1">
    <property type="entry name" value="N-ALPHA-ACETYLTRANSFERASE 30"/>
    <property type="match status" value="1"/>
</dbReference>
<evidence type="ECO:0000256" key="6">
    <source>
        <dbReference type="ARBA" id="ARBA00023315"/>
    </source>
</evidence>
<dbReference type="EC" id="2.3.1.256" evidence="13"/>
<evidence type="ECO:0000256" key="4">
    <source>
        <dbReference type="ARBA" id="ARBA00022679"/>
    </source>
</evidence>
<feature type="domain" description="N-acetyltransferase" evidence="16">
    <location>
        <begin position="156"/>
        <end position="304"/>
    </location>
</feature>
<dbReference type="InterPro" id="IPR000182">
    <property type="entry name" value="GNAT_dom"/>
</dbReference>
<dbReference type="SUPFAM" id="SSF55729">
    <property type="entry name" value="Acyl-CoA N-acyltransferases (Nat)"/>
    <property type="match status" value="1"/>
</dbReference>
<proteinExistence type="inferred from homology"/>
<evidence type="ECO:0000313" key="18">
    <source>
        <dbReference type="RefSeq" id="XP_034239664.1"/>
    </source>
</evidence>
<dbReference type="InParanoid" id="A0A6P8ZLY5"/>
<comment type="similarity">
    <text evidence="7">Belongs to the acetyltransferase family. MAK3 subfamily.</text>
</comment>
<evidence type="ECO:0000256" key="11">
    <source>
        <dbReference type="ARBA" id="ARBA00052362"/>
    </source>
</evidence>
<sequence length="304" mass="33237">MDGVGVLTEAVSSGAAASASQSLPHSKTREAKCPKTCDDVLRNSKTAESNCRCPESESSGCVDSCVAKELADALEVKVNLDSEHCMNGLTNGISQENKTMKCISNHSDAKSYSESPSPCECTSASSEHNGTSSEELEAIASSKSAVGILKETDAIVYVSYESELQMPDIMRIMNKDLSEPYSIYTYRYFIYNWPKLCFLAMIGTECVGAIVCKLDLNRKSAKRGYIAMLAVDGNHRNKGIGSNLVLKAIGAMVALNADEVVLESEITNSPALRLYENLGFVRDKRLFRYYLNGVDAFRLKLWLK</sequence>
<protein>
    <recommendedName>
        <fullName evidence="13">N-terminal methionine N(alpha)-acetyltransferase NatC</fullName>
        <ecNumber evidence="13">2.3.1.256</ecNumber>
    </recommendedName>
    <alternativeName>
        <fullName evidence="14">N-acetyltransferase MAK3 homolog</fullName>
    </alternativeName>
    <alternativeName>
        <fullName evidence="15">NatC catalytic subunit</fullName>
    </alternativeName>
</protein>
<dbReference type="PROSITE" id="PS51186">
    <property type="entry name" value="GNAT"/>
    <property type="match status" value="1"/>
</dbReference>
<comment type="catalytic activity">
    <reaction evidence="9">
        <text>N-terminal L-methionyl-L-leucyl-[protein] + acetyl-CoA = N-terminal N(alpha)-acetyl-L-methionyl-L-leucyl-[protein] + CoA + H(+)</text>
        <dbReference type="Rhea" id="RHEA:50520"/>
        <dbReference type="Rhea" id="RHEA-COMP:12711"/>
        <dbReference type="Rhea" id="RHEA-COMP:12712"/>
        <dbReference type="ChEBI" id="CHEBI:15378"/>
        <dbReference type="ChEBI" id="CHEBI:57287"/>
        <dbReference type="ChEBI" id="CHEBI:57288"/>
        <dbReference type="ChEBI" id="CHEBI:133377"/>
        <dbReference type="ChEBI" id="CHEBI:133378"/>
        <dbReference type="EC" id="2.3.1.256"/>
    </reaction>
</comment>
<comment type="subcellular location">
    <subcellularLocation>
        <location evidence="2">Cytoplasm</location>
    </subcellularLocation>
    <subcellularLocation>
        <location evidence="1">Nucleus</location>
    </subcellularLocation>
</comment>
<comment type="catalytic activity">
    <reaction evidence="12">
        <text>N-terminal L-methionyl-L-tryptophyl-[protein] + acetyl-CoA = N-terminal N(alpha)-acetyl-L-methionyl-L-tryptophyl-[protein] + CoA + H(+)</text>
        <dbReference type="Rhea" id="RHEA:50560"/>
        <dbReference type="Rhea" id="RHEA-COMP:12724"/>
        <dbReference type="Rhea" id="RHEA-COMP:12725"/>
        <dbReference type="ChEBI" id="CHEBI:15378"/>
        <dbReference type="ChEBI" id="CHEBI:57287"/>
        <dbReference type="ChEBI" id="CHEBI:57288"/>
        <dbReference type="ChEBI" id="CHEBI:133386"/>
        <dbReference type="ChEBI" id="CHEBI:133387"/>
        <dbReference type="EC" id="2.3.1.256"/>
    </reaction>
</comment>
<dbReference type="AlphaFoldDB" id="A0A6P8ZLY5"/>
<dbReference type="GO" id="GO:0120518">
    <property type="term" value="F:protein N-terminal-methionine acetyltransferase activity"/>
    <property type="evidence" value="ECO:0007669"/>
    <property type="project" value="UniProtKB-EC"/>
</dbReference>
<keyword evidence="5" id="KW-0539">Nucleus</keyword>
<dbReference type="GeneID" id="117644373"/>
<dbReference type="OrthoDB" id="249099at2759"/>
<evidence type="ECO:0000259" key="16">
    <source>
        <dbReference type="PROSITE" id="PS51186"/>
    </source>
</evidence>
<evidence type="ECO:0000313" key="17">
    <source>
        <dbReference type="Proteomes" id="UP000515158"/>
    </source>
</evidence>
<dbReference type="InterPro" id="IPR016181">
    <property type="entry name" value="Acyl_CoA_acyltransferase"/>
</dbReference>
<dbReference type="FunFam" id="3.40.630.30:FF:000010">
    <property type="entry name" value="Putative N-alpha-acetyltransferase 30"/>
    <property type="match status" value="1"/>
</dbReference>
<evidence type="ECO:0000256" key="15">
    <source>
        <dbReference type="ARBA" id="ARBA00078622"/>
    </source>
</evidence>
<evidence type="ECO:0000256" key="7">
    <source>
        <dbReference type="ARBA" id="ARBA00024025"/>
    </source>
</evidence>
<evidence type="ECO:0000256" key="2">
    <source>
        <dbReference type="ARBA" id="ARBA00004496"/>
    </source>
</evidence>
<dbReference type="CDD" id="cd04301">
    <property type="entry name" value="NAT_SF"/>
    <property type="match status" value="1"/>
</dbReference>
<comment type="catalytic activity">
    <reaction evidence="8">
        <text>N-terminal L-methionyl-L-isoleucyl-[protein] + acetyl-CoA = N-terminal N(alpha)-acetyl-L-methionyl-L-isoleucyl-[protein] + CoA + H(+)</text>
        <dbReference type="Rhea" id="RHEA:50524"/>
        <dbReference type="Rhea" id="RHEA-COMP:12713"/>
        <dbReference type="Rhea" id="RHEA-COMP:12714"/>
        <dbReference type="ChEBI" id="CHEBI:15378"/>
        <dbReference type="ChEBI" id="CHEBI:57287"/>
        <dbReference type="ChEBI" id="CHEBI:57288"/>
        <dbReference type="ChEBI" id="CHEBI:133379"/>
        <dbReference type="ChEBI" id="CHEBI:133380"/>
        <dbReference type="EC" id="2.3.1.256"/>
    </reaction>
</comment>
<dbReference type="Pfam" id="PF00583">
    <property type="entry name" value="Acetyltransf_1"/>
    <property type="match status" value="1"/>
</dbReference>
<keyword evidence="17" id="KW-1185">Reference proteome</keyword>
<keyword evidence="4" id="KW-0808">Transferase</keyword>
<accession>A0A6P8ZLY5</accession>
<evidence type="ECO:0000256" key="9">
    <source>
        <dbReference type="ARBA" id="ARBA00051225"/>
    </source>
</evidence>
<keyword evidence="3" id="KW-0963">Cytoplasm</keyword>
<evidence type="ECO:0000256" key="12">
    <source>
        <dbReference type="ARBA" id="ARBA00052477"/>
    </source>
</evidence>
<dbReference type="GO" id="GO:0031417">
    <property type="term" value="C:NatC complex"/>
    <property type="evidence" value="ECO:0007669"/>
    <property type="project" value="UniProtKB-ARBA"/>
</dbReference>
<organism evidence="18">
    <name type="scientific">Thrips palmi</name>
    <name type="common">Melon thrips</name>
    <dbReference type="NCBI Taxonomy" id="161013"/>
    <lineage>
        <taxon>Eukaryota</taxon>
        <taxon>Metazoa</taxon>
        <taxon>Ecdysozoa</taxon>
        <taxon>Arthropoda</taxon>
        <taxon>Hexapoda</taxon>
        <taxon>Insecta</taxon>
        <taxon>Pterygota</taxon>
        <taxon>Neoptera</taxon>
        <taxon>Paraneoptera</taxon>
        <taxon>Thysanoptera</taxon>
        <taxon>Terebrantia</taxon>
        <taxon>Thripoidea</taxon>
        <taxon>Thripidae</taxon>
        <taxon>Thrips</taxon>
    </lineage>
</organism>
<dbReference type="PANTHER" id="PTHR45896">
    <property type="entry name" value="N-ALPHA-ACETYLTRANSFERASE 30"/>
    <property type="match status" value="1"/>
</dbReference>
<comment type="catalytic activity">
    <reaction evidence="10">
        <text>N-terminal L-methionyl-L-tyrosyl-[protein] + acetyl-CoA = N-terminal N(alpha)-acetyl-L-methionyl-L-tyrosyl-[protein] + CoA + H(+)</text>
        <dbReference type="Rhea" id="RHEA:50532"/>
        <dbReference type="Rhea" id="RHEA-COMP:12717"/>
        <dbReference type="Rhea" id="RHEA-COMP:12718"/>
        <dbReference type="ChEBI" id="CHEBI:15378"/>
        <dbReference type="ChEBI" id="CHEBI:57287"/>
        <dbReference type="ChEBI" id="CHEBI:57288"/>
        <dbReference type="ChEBI" id="CHEBI:133384"/>
        <dbReference type="ChEBI" id="CHEBI:133385"/>
        <dbReference type="EC" id="2.3.1.256"/>
    </reaction>
</comment>
<dbReference type="InterPro" id="IPR044542">
    <property type="entry name" value="NAA30-like"/>
</dbReference>
<dbReference type="FunCoup" id="A0A6P8ZLY5">
    <property type="interactions" value="11"/>
</dbReference>
<dbReference type="KEGG" id="tpal:117644373"/>
<evidence type="ECO:0000256" key="14">
    <source>
        <dbReference type="ARBA" id="ARBA00076746"/>
    </source>
</evidence>
<dbReference type="Gene3D" id="3.40.630.30">
    <property type="match status" value="1"/>
</dbReference>
<dbReference type="RefSeq" id="XP_034239664.1">
    <property type="nucleotide sequence ID" value="XM_034383773.1"/>
</dbReference>
<keyword evidence="6" id="KW-0012">Acyltransferase</keyword>
<evidence type="ECO:0000256" key="5">
    <source>
        <dbReference type="ARBA" id="ARBA00023242"/>
    </source>
</evidence>
<evidence type="ECO:0000256" key="10">
    <source>
        <dbReference type="ARBA" id="ARBA00052207"/>
    </source>
</evidence>
<evidence type="ECO:0000256" key="3">
    <source>
        <dbReference type="ARBA" id="ARBA00022490"/>
    </source>
</evidence>
<evidence type="ECO:0000256" key="1">
    <source>
        <dbReference type="ARBA" id="ARBA00004123"/>
    </source>
</evidence>
<reference evidence="18" key="1">
    <citation type="submission" date="2025-08" db="UniProtKB">
        <authorList>
            <consortium name="RefSeq"/>
        </authorList>
    </citation>
    <scope>IDENTIFICATION</scope>
    <source>
        <tissue evidence="18">Total insect</tissue>
    </source>
</reference>
<comment type="catalytic activity">
    <reaction evidence="11">
        <text>N-terminal L-methionyl-L-phenylalanyl-[protein] + acetyl-CoA = N-terminal N(alpha)-acetyl-L-methionyl-L-phenylalanyl-[protein] + CoA + H(+)</text>
        <dbReference type="Rhea" id="RHEA:50528"/>
        <dbReference type="Rhea" id="RHEA-COMP:12715"/>
        <dbReference type="Rhea" id="RHEA-COMP:12716"/>
        <dbReference type="ChEBI" id="CHEBI:15378"/>
        <dbReference type="ChEBI" id="CHEBI:57287"/>
        <dbReference type="ChEBI" id="CHEBI:57288"/>
        <dbReference type="ChEBI" id="CHEBI:133382"/>
        <dbReference type="ChEBI" id="CHEBI:133383"/>
        <dbReference type="EC" id="2.3.1.256"/>
    </reaction>
</comment>
<dbReference type="GO" id="GO:0005634">
    <property type="term" value="C:nucleus"/>
    <property type="evidence" value="ECO:0007669"/>
    <property type="project" value="UniProtKB-SubCell"/>
</dbReference>
<gene>
    <name evidence="18" type="primary">LOC117644373</name>
</gene>